<protein>
    <submittedName>
        <fullName evidence="2">Uncharacterized protein</fullName>
    </submittedName>
</protein>
<evidence type="ECO:0000313" key="2">
    <source>
        <dbReference type="EMBL" id="MFH4979678.1"/>
    </source>
</evidence>
<reference evidence="2 3" key="1">
    <citation type="submission" date="2024-08" db="EMBL/GenBank/DDBJ databases">
        <title>Gnathostoma spinigerum genome.</title>
        <authorList>
            <person name="Gonzalez-Bertolin B."/>
            <person name="Monzon S."/>
            <person name="Zaballos A."/>
            <person name="Jimenez P."/>
            <person name="Dekumyoy P."/>
            <person name="Varona S."/>
            <person name="Cuesta I."/>
            <person name="Sumanam S."/>
            <person name="Adisakwattana P."/>
            <person name="Gasser R.B."/>
            <person name="Hernandez-Gonzalez A."/>
            <person name="Young N.D."/>
            <person name="Perteguer M.J."/>
        </authorList>
    </citation>
    <scope>NUCLEOTIDE SEQUENCE [LARGE SCALE GENOMIC DNA]</scope>
    <source>
        <strain evidence="2">AL3</strain>
        <tissue evidence="2">Liver</tissue>
    </source>
</reference>
<feature type="signal peptide" evidence="1">
    <location>
        <begin position="1"/>
        <end position="22"/>
    </location>
</feature>
<keyword evidence="3" id="KW-1185">Reference proteome</keyword>
<dbReference type="AlphaFoldDB" id="A0ABD6ERQ2"/>
<organism evidence="2 3">
    <name type="scientific">Gnathostoma spinigerum</name>
    <dbReference type="NCBI Taxonomy" id="75299"/>
    <lineage>
        <taxon>Eukaryota</taxon>
        <taxon>Metazoa</taxon>
        <taxon>Ecdysozoa</taxon>
        <taxon>Nematoda</taxon>
        <taxon>Chromadorea</taxon>
        <taxon>Rhabditida</taxon>
        <taxon>Spirurina</taxon>
        <taxon>Gnathostomatomorpha</taxon>
        <taxon>Gnathostomatoidea</taxon>
        <taxon>Gnathostomatidae</taxon>
        <taxon>Gnathostoma</taxon>
    </lineage>
</organism>
<comment type="caution">
    <text evidence="2">The sequence shown here is derived from an EMBL/GenBank/DDBJ whole genome shotgun (WGS) entry which is preliminary data.</text>
</comment>
<name>A0ABD6ERQ2_9BILA</name>
<accession>A0ABD6ERQ2</accession>
<evidence type="ECO:0000313" key="3">
    <source>
        <dbReference type="Proteomes" id="UP001608902"/>
    </source>
</evidence>
<evidence type="ECO:0000256" key="1">
    <source>
        <dbReference type="SAM" id="SignalP"/>
    </source>
</evidence>
<sequence length="387" mass="44149">MLVICLSLLSLVWLLFPSLTETFELPLAPNDVRLLCRVGRSYSSDSRYLSVCPTSSASCGYFEFFNPSDDLPIGVYECVDASILSNESDTEEEKPKAHYFNQYCDDRPRCLTFHIDLFNPQFINYISRTRDIGLETIVDTKVRFCCAPQDVDLQRLIKSGKNLLPTSMDPQTYCGEERCRSGAIGCLSYSKKSKHHDDVMVEAVYFTYEDDLIETNSSDNGPVQYEDEVQKVETHCVYRHLNDELYRYCLLVHDGTWPTHCYHRLEYRICCCFFEQGVITCDPLSRLMEYNVVLSEEPSTRNLQEGNGISSISRIPLTTKRSIYSLSTPSPIRCWMDIVVDDKNVRHKKMICHSVAAGSPCSLLIIVLCCFIAMRSQAISRLDGSMS</sequence>
<keyword evidence="1" id="KW-0732">Signal</keyword>
<gene>
    <name evidence="2" type="ORF">AB6A40_006387</name>
</gene>
<dbReference type="Proteomes" id="UP001608902">
    <property type="component" value="Unassembled WGS sequence"/>
</dbReference>
<feature type="chain" id="PRO_5044758458" evidence="1">
    <location>
        <begin position="23"/>
        <end position="387"/>
    </location>
</feature>
<dbReference type="EMBL" id="JBGFUD010004508">
    <property type="protein sequence ID" value="MFH4979678.1"/>
    <property type="molecule type" value="Genomic_DNA"/>
</dbReference>
<proteinExistence type="predicted"/>